<dbReference type="EMBL" id="VUMH01000002">
    <property type="protein sequence ID" value="MSS27072.1"/>
    <property type="molecule type" value="Genomic_DNA"/>
</dbReference>
<accession>A0A6L5XIY7</accession>
<dbReference type="RefSeq" id="WP_154509091.1">
    <property type="nucleotide sequence ID" value="NZ_JAXELC010000022.1"/>
</dbReference>
<gene>
    <name evidence="3" type="ORF">FYJ44_03215</name>
</gene>
<evidence type="ECO:0000256" key="1">
    <source>
        <dbReference type="ARBA" id="ARBA00022676"/>
    </source>
</evidence>
<keyword evidence="4" id="KW-1185">Reference proteome</keyword>
<dbReference type="PANTHER" id="PTHR12526">
    <property type="entry name" value="GLYCOSYLTRANSFERASE"/>
    <property type="match status" value="1"/>
</dbReference>
<proteinExistence type="predicted"/>
<comment type="caution">
    <text evidence="3">The sequence shown here is derived from an EMBL/GenBank/DDBJ whole genome shotgun (WGS) entry which is preliminary data.</text>
</comment>
<evidence type="ECO:0000256" key="2">
    <source>
        <dbReference type="ARBA" id="ARBA00022679"/>
    </source>
</evidence>
<sequence>MTEQNHPVPPEARDPLPAGLPHVACVLLWYPLFTQPFIFREVEGLRQHLPLTVYSLYSRNLRHCSTEMRAAADSVRAFGAGALFRFTLEILLLLLTRPLRFCHLFRRSLFHRWRSLEVLGENLWAFGAGCYLGRLFREEGIDLIYAPWPRGTATAAWVAADIAGIPFATSARGDNLEPADPDLADKLGAALFVRANNAADQARIEAFGQGQAKGKVVLVYNSLTLPDCPDGPDGEDGARRLEHTPVRLLALGRFDVTKGFDVLLKACGILRERGLDFSLTLAGGGGKVMGLGHLGAELVRMRKDLGLEEQVAMPGLISHNELPRILSEHDIFVAPCVVHASGRRDGIPNTVIEALAYGLPVVSTTVNALPEVVRDHDTGLAVAPGDPEALAQAVLWLAGHPEEARRMGRNGARLAREMFDPHTNNLRLAELFISRYAHWEKTCAA</sequence>
<dbReference type="Proteomes" id="UP000477488">
    <property type="component" value="Unassembled WGS sequence"/>
</dbReference>
<reference evidence="3 4" key="1">
    <citation type="submission" date="2019-09" db="EMBL/GenBank/DDBJ databases">
        <title>In-depth cultivation of the pig gut microbiome towards novel bacterial diversity and tailored functional studies.</title>
        <authorList>
            <person name="Wylensek D."/>
            <person name="Hitch T.C.A."/>
            <person name="Clavel T."/>
        </authorList>
    </citation>
    <scope>NUCLEOTIDE SEQUENCE [LARGE SCALE GENOMIC DNA]</scope>
    <source>
        <strain evidence="3 4">PG-178-WT-4</strain>
    </source>
</reference>
<evidence type="ECO:0000313" key="3">
    <source>
        <dbReference type="EMBL" id="MSS27072.1"/>
    </source>
</evidence>
<dbReference type="Gene3D" id="3.40.50.2000">
    <property type="entry name" value="Glycogen Phosphorylase B"/>
    <property type="match status" value="2"/>
</dbReference>
<name>A0A6L5XIY7_9BACT</name>
<dbReference type="SUPFAM" id="SSF53756">
    <property type="entry name" value="UDP-Glycosyltransferase/glycogen phosphorylase"/>
    <property type="match status" value="1"/>
</dbReference>
<protein>
    <submittedName>
        <fullName evidence="3">Glycosyltransferase family 4 protein</fullName>
    </submittedName>
</protein>
<dbReference type="CDD" id="cd03801">
    <property type="entry name" value="GT4_PimA-like"/>
    <property type="match status" value="1"/>
</dbReference>
<evidence type="ECO:0000313" key="4">
    <source>
        <dbReference type="Proteomes" id="UP000477488"/>
    </source>
</evidence>
<dbReference type="PANTHER" id="PTHR12526:SF510">
    <property type="entry name" value="D-INOSITOL 3-PHOSPHATE GLYCOSYLTRANSFERASE"/>
    <property type="match status" value="1"/>
</dbReference>
<keyword evidence="2 3" id="KW-0808">Transferase</keyword>
<organism evidence="3 4">
    <name type="scientific">Desulfovibrio porci</name>
    <dbReference type="NCBI Taxonomy" id="2605782"/>
    <lineage>
        <taxon>Bacteria</taxon>
        <taxon>Pseudomonadati</taxon>
        <taxon>Thermodesulfobacteriota</taxon>
        <taxon>Desulfovibrionia</taxon>
        <taxon>Desulfovibrionales</taxon>
        <taxon>Desulfovibrionaceae</taxon>
        <taxon>Desulfovibrio</taxon>
    </lineage>
</organism>
<dbReference type="Pfam" id="PF13692">
    <property type="entry name" value="Glyco_trans_1_4"/>
    <property type="match status" value="1"/>
</dbReference>
<keyword evidence="1" id="KW-0328">Glycosyltransferase</keyword>
<dbReference type="AlphaFoldDB" id="A0A6L5XIY7"/>
<dbReference type="GO" id="GO:0016757">
    <property type="term" value="F:glycosyltransferase activity"/>
    <property type="evidence" value="ECO:0007669"/>
    <property type="project" value="UniProtKB-KW"/>
</dbReference>